<accession>J4UEJ0</accession>
<comment type="caution">
    <text evidence="2">The sequence shown here is derived from an EMBL/GenBank/DDBJ whole genome shotgun (WGS) entry which is preliminary data.</text>
</comment>
<protein>
    <submittedName>
        <fullName evidence="2">Uncharacterized protein</fullName>
    </submittedName>
</protein>
<dbReference type="EMBL" id="ALBS01000161">
    <property type="protein sequence ID" value="EJT49680.1"/>
    <property type="molecule type" value="Genomic_DNA"/>
</dbReference>
<name>J4UEJ0_TRIAS</name>
<evidence type="ECO:0000256" key="1">
    <source>
        <dbReference type="SAM" id="SignalP"/>
    </source>
</evidence>
<sequence>MLKTLIIAAITAAGANAVAVPAFQPHEILMRALPEFPVGFGYHLLPRQVGNSIPTATGSFTAASGSSTSAVASTTSSASTALVTDLPSSGVRPGCEEQCKSWLQIIRSSEWRSAEATRSSVWSVYQKGAGPQILCSNLDTASTCGFCNAGPEHKDEMTKGIQALYKECKKLYHVPEHVQGVNGANTRTASAAIIAVGIAAALWF</sequence>
<keyword evidence="1" id="KW-0732">Signal</keyword>
<dbReference type="AlphaFoldDB" id="J4UEJ0"/>
<reference evidence="2 3" key="1">
    <citation type="journal article" date="2012" name="Eukaryot. Cell">
        <title>Draft genome sequence of CBS 2479, the standard type strain of Trichosporon asahii.</title>
        <authorList>
            <person name="Yang R.Y."/>
            <person name="Li H.T."/>
            <person name="Zhu H."/>
            <person name="Zhou G.P."/>
            <person name="Wang M."/>
            <person name="Wang L."/>
        </authorList>
    </citation>
    <scope>NUCLEOTIDE SEQUENCE [LARGE SCALE GENOMIC DNA]</scope>
    <source>
        <strain evidence="3">ATCC 90039 / CBS 2479 / JCM 2466 / KCTC 7840 / NCYC 2677 / UAMH 7654</strain>
    </source>
</reference>
<dbReference type="VEuPathDB" id="FungiDB:A1Q1_01178"/>
<dbReference type="Proteomes" id="UP000002748">
    <property type="component" value="Unassembled WGS sequence"/>
</dbReference>
<dbReference type="RefSeq" id="XP_014180928.1">
    <property type="nucleotide sequence ID" value="XM_014325453.1"/>
</dbReference>
<dbReference type="GeneID" id="25984692"/>
<evidence type="ECO:0000313" key="2">
    <source>
        <dbReference type="EMBL" id="EJT49680.1"/>
    </source>
</evidence>
<dbReference type="KEGG" id="tasa:A1Q1_01178"/>
<feature type="signal peptide" evidence="1">
    <location>
        <begin position="1"/>
        <end position="17"/>
    </location>
</feature>
<dbReference type="HOGENOM" id="CLU_1344091_0_0_1"/>
<organism evidence="2 3">
    <name type="scientific">Trichosporon asahii var. asahii (strain ATCC 90039 / CBS 2479 / JCM 2466 / KCTC 7840 / NBRC 103889/ NCYC 2677 / UAMH 7654)</name>
    <name type="common">Yeast</name>
    <dbReference type="NCBI Taxonomy" id="1186058"/>
    <lineage>
        <taxon>Eukaryota</taxon>
        <taxon>Fungi</taxon>
        <taxon>Dikarya</taxon>
        <taxon>Basidiomycota</taxon>
        <taxon>Agaricomycotina</taxon>
        <taxon>Tremellomycetes</taxon>
        <taxon>Trichosporonales</taxon>
        <taxon>Trichosporonaceae</taxon>
        <taxon>Trichosporon</taxon>
    </lineage>
</organism>
<proteinExistence type="predicted"/>
<gene>
    <name evidence="2" type="ORF">A1Q1_01178</name>
</gene>
<feature type="chain" id="PRO_5003781786" evidence="1">
    <location>
        <begin position="18"/>
        <end position="204"/>
    </location>
</feature>
<evidence type="ECO:0000313" key="3">
    <source>
        <dbReference type="Proteomes" id="UP000002748"/>
    </source>
</evidence>